<dbReference type="AlphaFoldDB" id="A0A9J6FET1"/>
<comment type="caution">
    <text evidence="3">The sequence shown here is derived from an EMBL/GenBank/DDBJ whole genome shotgun (WGS) entry which is preliminary data.</text>
</comment>
<dbReference type="GO" id="GO:0006979">
    <property type="term" value="P:response to oxidative stress"/>
    <property type="evidence" value="ECO:0007669"/>
    <property type="project" value="InterPro"/>
</dbReference>
<keyword evidence="1" id="KW-0560">Oxidoreductase</keyword>
<dbReference type="InterPro" id="IPR019791">
    <property type="entry name" value="Haem_peroxidase_animal"/>
</dbReference>
<dbReference type="PANTHER" id="PTHR11475:SF134">
    <property type="entry name" value="LD42267P"/>
    <property type="match status" value="1"/>
</dbReference>
<accession>A0A9J6FET1</accession>
<dbReference type="GO" id="GO:0004601">
    <property type="term" value="F:peroxidase activity"/>
    <property type="evidence" value="ECO:0007669"/>
    <property type="project" value="UniProtKB-KW"/>
</dbReference>
<dbReference type="VEuPathDB" id="VectorBase:HLOH_050621"/>
<proteinExistence type="predicted"/>
<dbReference type="Pfam" id="PF03098">
    <property type="entry name" value="An_peroxidase"/>
    <property type="match status" value="1"/>
</dbReference>
<evidence type="ECO:0000256" key="1">
    <source>
        <dbReference type="ARBA" id="ARBA00022559"/>
    </source>
</evidence>
<sequence length="292" mass="32352">MADFPECRRTRPPGNRAASVTQHGGARCKKEARGGGKTGRVNGDRHSRARTWEMPPSECVGRGGSVRKPLLCPRAVAKSAIIRDTIRLNGSETRQQQHIRQQRKRCRIPGRVVVGPNRKEPCLVLSEALRQGVFKASHSLRRQRHIWNITEPTLFANGVAMRPGQAPWFLGAMGKTKVVSKNISALALITEEASRNLARQLGLSARDVTFGLTKVDVRGTLAQALCPYKAGRQAPPCRPERFRSYDGYCNNLDNPYWGSANIRYLRFLPPSYADGQSLPLRYASRAGGTTLL</sequence>
<gene>
    <name evidence="3" type="ORF">HPB48_011798</name>
</gene>
<organism evidence="3 4">
    <name type="scientific">Haemaphysalis longicornis</name>
    <name type="common">Bush tick</name>
    <dbReference type="NCBI Taxonomy" id="44386"/>
    <lineage>
        <taxon>Eukaryota</taxon>
        <taxon>Metazoa</taxon>
        <taxon>Ecdysozoa</taxon>
        <taxon>Arthropoda</taxon>
        <taxon>Chelicerata</taxon>
        <taxon>Arachnida</taxon>
        <taxon>Acari</taxon>
        <taxon>Parasitiformes</taxon>
        <taxon>Ixodida</taxon>
        <taxon>Ixodoidea</taxon>
        <taxon>Ixodidae</taxon>
        <taxon>Haemaphysalinae</taxon>
        <taxon>Haemaphysalis</taxon>
    </lineage>
</organism>
<evidence type="ECO:0000313" key="4">
    <source>
        <dbReference type="Proteomes" id="UP000821853"/>
    </source>
</evidence>
<dbReference type="OrthoDB" id="8189357at2759"/>
<dbReference type="Proteomes" id="UP000821853">
    <property type="component" value="Chromosome 10"/>
</dbReference>
<dbReference type="PROSITE" id="PS50292">
    <property type="entry name" value="PEROXIDASE_3"/>
    <property type="match status" value="1"/>
</dbReference>
<reference evidence="3 4" key="1">
    <citation type="journal article" date="2020" name="Cell">
        <title>Large-Scale Comparative Analyses of Tick Genomes Elucidate Their Genetic Diversity and Vector Capacities.</title>
        <authorList>
            <consortium name="Tick Genome and Microbiome Consortium (TIGMIC)"/>
            <person name="Jia N."/>
            <person name="Wang J."/>
            <person name="Shi W."/>
            <person name="Du L."/>
            <person name="Sun Y."/>
            <person name="Zhan W."/>
            <person name="Jiang J.F."/>
            <person name="Wang Q."/>
            <person name="Zhang B."/>
            <person name="Ji P."/>
            <person name="Bell-Sakyi L."/>
            <person name="Cui X.M."/>
            <person name="Yuan T.T."/>
            <person name="Jiang B.G."/>
            <person name="Yang W.F."/>
            <person name="Lam T.T."/>
            <person name="Chang Q.C."/>
            <person name="Ding S.J."/>
            <person name="Wang X.J."/>
            <person name="Zhu J.G."/>
            <person name="Ruan X.D."/>
            <person name="Zhao L."/>
            <person name="Wei J.T."/>
            <person name="Ye R.Z."/>
            <person name="Que T.C."/>
            <person name="Du C.H."/>
            <person name="Zhou Y.H."/>
            <person name="Cheng J.X."/>
            <person name="Dai P.F."/>
            <person name="Guo W.B."/>
            <person name="Han X.H."/>
            <person name="Huang E.J."/>
            <person name="Li L.F."/>
            <person name="Wei W."/>
            <person name="Gao Y.C."/>
            <person name="Liu J.Z."/>
            <person name="Shao H.Z."/>
            <person name="Wang X."/>
            <person name="Wang C.C."/>
            <person name="Yang T.C."/>
            <person name="Huo Q.B."/>
            <person name="Li W."/>
            <person name="Chen H.Y."/>
            <person name="Chen S.E."/>
            <person name="Zhou L.G."/>
            <person name="Ni X.B."/>
            <person name="Tian J.H."/>
            <person name="Sheng Y."/>
            <person name="Liu T."/>
            <person name="Pan Y.S."/>
            <person name="Xia L.Y."/>
            <person name="Li J."/>
            <person name="Zhao F."/>
            <person name="Cao W.C."/>
        </authorList>
    </citation>
    <scope>NUCLEOTIDE SEQUENCE [LARGE SCALE GENOMIC DNA]</scope>
    <source>
        <strain evidence="3">HaeL-2018</strain>
    </source>
</reference>
<evidence type="ECO:0000256" key="2">
    <source>
        <dbReference type="SAM" id="MobiDB-lite"/>
    </source>
</evidence>
<dbReference type="GO" id="GO:0020037">
    <property type="term" value="F:heme binding"/>
    <property type="evidence" value="ECO:0007669"/>
    <property type="project" value="InterPro"/>
</dbReference>
<protein>
    <submittedName>
        <fullName evidence="3">Uncharacterized protein</fullName>
    </submittedName>
</protein>
<name>A0A9J6FET1_HAELO</name>
<dbReference type="InterPro" id="IPR010255">
    <property type="entry name" value="Haem_peroxidase_sf"/>
</dbReference>
<keyword evidence="4" id="KW-1185">Reference proteome</keyword>
<dbReference type="InterPro" id="IPR037120">
    <property type="entry name" value="Haem_peroxidase_sf_animal"/>
</dbReference>
<dbReference type="SUPFAM" id="SSF48113">
    <property type="entry name" value="Heme-dependent peroxidases"/>
    <property type="match status" value="1"/>
</dbReference>
<dbReference type="EMBL" id="JABSTR010000002">
    <property type="protein sequence ID" value="KAH9364782.1"/>
    <property type="molecule type" value="Genomic_DNA"/>
</dbReference>
<dbReference type="PANTHER" id="PTHR11475">
    <property type="entry name" value="OXIDASE/PEROXIDASE"/>
    <property type="match status" value="1"/>
</dbReference>
<feature type="region of interest" description="Disordered" evidence="2">
    <location>
        <begin position="1"/>
        <end position="49"/>
    </location>
</feature>
<dbReference type="Gene3D" id="1.10.640.10">
    <property type="entry name" value="Haem peroxidase domain superfamily, animal type"/>
    <property type="match status" value="1"/>
</dbReference>
<keyword evidence="1" id="KW-0575">Peroxidase</keyword>
<evidence type="ECO:0000313" key="3">
    <source>
        <dbReference type="EMBL" id="KAH9364782.1"/>
    </source>
</evidence>